<feature type="transmembrane region" description="Helical" evidence="7">
    <location>
        <begin position="237"/>
        <end position="258"/>
    </location>
</feature>
<evidence type="ECO:0000256" key="4">
    <source>
        <dbReference type="ARBA" id="ARBA00022989"/>
    </source>
</evidence>
<keyword evidence="4 7" id="KW-1133">Transmembrane helix</keyword>
<dbReference type="GO" id="GO:0006826">
    <property type="term" value="P:iron ion transport"/>
    <property type="evidence" value="ECO:0007669"/>
    <property type="project" value="TreeGrafter"/>
</dbReference>
<evidence type="ECO:0000313" key="11">
    <source>
        <dbReference type="Proteomes" id="UP000596902"/>
    </source>
</evidence>
<dbReference type="GO" id="GO:0015677">
    <property type="term" value="P:copper ion import"/>
    <property type="evidence" value="ECO:0007669"/>
    <property type="project" value="TreeGrafter"/>
</dbReference>
<dbReference type="Gene3D" id="3.40.50.80">
    <property type="entry name" value="Nucleotide-binding domain of ferredoxin-NADP reductase (FNR) module"/>
    <property type="match status" value="1"/>
</dbReference>
<dbReference type="GO" id="GO:0006879">
    <property type="term" value="P:intracellular iron ion homeostasis"/>
    <property type="evidence" value="ECO:0007669"/>
    <property type="project" value="TreeGrafter"/>
</dbReference>
<keyword evidence="6 7" id="KW-0472">Membrane</keyword>
<name>A0A8H7EG19_9PLEO</name>
<proteinExistence type="predicted"/>
<keyword evidence="5" id="KW-0406">Ion transport</keyword>
<sequence length="701" mass="78181">MELLWLFIIPAIPVARSHLTSNHFPGYGFSWYSPNCGFSCYNAVSSASLSCPKTDSSDGHSMGMDMDMAAGAPTPSCQAQNLPFLETIAYCMSKRCSADVPVWKREEFWATKLIADLVPKWTYSETLIELGNSTPTMVYNASSTEVMTMPMVISDASYETQFKFNRLFDHIEMLQARYVIVIVVLGFGIPILCTLIRKLPFATGLLDKLKPYLVYPSTIGSYHVRPLPWLIGNAPTVGQAAYILFFFTLNVILSSVNYGSSQPHPWGFSKREEILSCIGYRTGHIGYGLLPLVILFSSRNNFLLWITNWSYGTYLLLHRWIARIFAVQAIVHSITLLLCYQGSGSYPVESIKPYWSWGIVATVLTCAMLVLSVLYFRRLAYEIFLIFHIILAVFVIVGCWYHVILRWGYNFYDNWLYAAIAVWFFDRAVRVLRVFKNGMQYAHVTEVGDKYIRVDVSGVRWAAKPGYVGYIGFPTLHPLRPWENHPFSINSSVLFRSHTHAPELASSDDCISASSHTEGKCPSDIASVTPVTPVTRNVKDLATTTGLSFIIKKRTGITKKLNKNAQLLTMLDGPYPHSASTEALEADHLLLLGGGIGITGLLGWLSVHPNVKLAWSVKASDQALVDEMRTAIGNVADKQIFVGQRFAIKGLLQKEIDVGYKKVGVIVCGPAEMCDEARALVAGLGRGKKTVFNLHVDAFSW</sequence>
<dbReference type="InterPro" id="IPR013130">
    <property type="entry name" value="Fe3_Rdtase_TM_dom"/>
</dbReference>
<organism evidence="10 11">
    <name type="scientific">Alternaria burnsii</name>
    <dbReference type="NCBI Taxonomy" id="1187904"/>
    <lineage>
        <taxon>Eukaryota</taxon>
        <taxon>Fungi</taxon>
        <taxon>Dikarya</taxon>
        <taxon>Ascomycota</taxon>
        <taxon>Pezizomycotina</taxon>
        <taxon>Dothideomycetes</taxon>
        <taxon>Pleosporomycetidae</taxon>
        <taxon>Pleosporales</taxon>
        <taxon>Pleosporineae</taxon>
        <taxon>Pleosporaceae</taxon>
        <taxon>Alternaria</taxon>
        <taxon>Alternaria sect. Alternaria</taxon>
    </lineage>
</organism>
<keyword evidence="8" id="KW-0732">Signal</keyword>
<dbReference type="PANTHER" id="PTHR32361:SF9">
    <property type="entry name" value="FERRIC REDUCTASE TRANSMEMBRANE COMPONENT 3-RELATED"/>
    <property type="match status" value="1"/>
</dbReference>
<keyword evidence="3 7" id="KW-0812">Transmembrane</keyword>
<feature type="signal peptide" evidence="8">
    <location>
        <begin position="1"/>
        <end position="17"/>
    </location>
</feature>
<keyword evidence="2" id="KW-0813">Transport</keyword>
<feature type="domain" description="Ferric oxidoreductase" evidence="9">
    <location>
        <begin position="282"/>
        <end position="399"/>
    </location>
</feature>
<evidence type="ECO:0000256" key="1">
    <source>
        <dbReference type="ARBA" id="ARBA00004141"/>
    </source>
</evidence>
<evidence type="ECO:0000256" key="3">
    <source>
        <dbReference type="ARBA" id="ARBA00022692"/>
    </source>
</evidence>
<dbReference type="EMBL" id="JAAABM010000005">
    <property type="protein sequence ID" value="KAF7677305.1"/>
    <property type="molecule type" value="Genomic_DNA"/>
</dbReference>
<gene>
    <name evidence="10" type="ORF">GT037_004164</name>
</gene>
<evidence type="ECO:0000259" key="9">
    <source>
        <dbReference type="Pfam" id="PF01794"/>
    </source>
</evidence>
<feature type="transmembrane region" description="Helical" evidence="7">
    <location>
        <begin position="324"/>
        <end position="343"/>
    </location>
</feature>
<evidence type="ECO:0000313" key="10">
    <source>
        <dbReference type="EMBL" id="KAF7677305.1"/>
    </source>
</evidence>
<evidence type="ECO:0000256" key="8">
    <source>
        <dbReference type="SAM" id="SignalP"/>
    </source>
</evidence>
<dbReference type="PANTHER" id="PTHR32361">
    <property type="entry name" value="FERRIC/CUPRIC REDUCTASE TRANSMEMBRANE COMPONENT"/>
    <property type="match status" value="1"/>
</dbReference>
<evidence type="ECO:0000256" key="7">
    <source>
        <dbReference type="SAM" id="Phobius"/>
    </source>
</evidence>
<feature type="transmembrane region" description="Helical" evidence="7">
    <location>
        <begin position="355"/>
        <end position="376"/>
    </location>
</feature>
<dbReference type="SFLD" id="SFLDG01168">
    <property type="entry name" value="Ferric_reductase_subgroup_(FRE"/>
    <property type="match status" value="1"/>
</dbReference>
<feature type="transmembrane region" description="Helical" evidence="7">
    <location>
        <begin position="383"/>
        <end position="403"/>
    </location>
</feature>
<dbReference type="SFLD" id="SFLDS00052">
    <property type="entry name" value="Ferric_Reductase_Domain"/>
    <property type="match status" value="1"/>
</dbReference>
<reference evidence="10" key="2">
    <citation type="submission" date="2020-08" db="EMBL/GenBank/DDBJ databases">
        <title>Draft Genome Sequence of Cumin Blight Pathogen Alternaria burnsii.</title>
        <authorList>
            <person name="Feng Z."/>
        </authorList>
    </citation>
    <scope>NUCLEOTIDE SEQUENCE</scope>
    <source>
        <strain evidence="10">CBS107.38</strain>
    </source>
</reference>
<feature type="transmembrane region" description="Helical" evidence="7">
    <location>
        <begin position="278"/>
        <end position="296"/>
    </location>
</feature>
<dbReference type="RefSeq" id="XP_038787483.1">
    <property type="nucleotide sequence ID" value="XM_038929211.1"/>
</dbReference>
<reference evidence="10" key="1">
    <citation type="submission" date="2020-01" db="EMBL/GenBank/DDBJ databases">
        <authorList>
            <person name="Feng Z.H.Z."/>
        </authorList>
    </citation>
    <scope>NUCLEOTIDE SEQUENCE</scope>
    <source>
        <strain evidence="10">CBS107.38</strain>
    </source>
</reference>
<evidence type="ECO:0000256" key="5">
    <source>
        <dbReference type="ARBA" id="ARBA00023065"/>
    </source>
</evidence>
<protein>
    <submittedName>
        <fullName evidence="10">Ferredoxin reductase-c-terminal nadp-linked</fullName>
    </submittedName>
</protein>
<dbReference type="Proteomes" id="UP000596902">
    <property type="component" value="Unassembled WGS sequence"/>
</dbReference>
<dbReference type="GO" id="GO:0005886">
    <property type="term" value="C:plasma membrane"/>
    <property type="evidence" value="ECO:0007669"/>
    <property type="project" value="TreeGrafter"/>
</dbReference>
<feature type="transmembrane region" description="Helical" evidence="7">
    <location>
        <begin position="178"/>
        <end position="200"/>
    </location>
</feature>
<dbReference type="InterPro" id="IPR051410">
    <property type="entry name" value="Ferric/Cupric_Reductase"/>
</dbReference>
<feature type="chain" id="PRO_5034339495" evidence="8">
    <location>
        <begin position="18"/>
        <end position="701"/>
    </location>
</feature>
<evidence type="ECO:0000256" key="2">
    <source>
        <dbReference type="ARBA" id="ARBA00022448"/>
    </source>
</evidence>
<comment type="subcellular location">
    <subcellularLocation>
        <location evidence="1">Membrane</location>
        <topology evidence="1">Multi-pass membrane protein</topology>
    </subcellularLocation>
</comment>
<dbReference type="Pfam" id="PF01794">
    <property type="entry name" value="Ferric_reduct"/>
    <property type="match status" value="1"/>
</dbReference>
<dbReference type="InterPro" id="IPR039261">
    <property type="entry name" value="FNR_nucleotide-bd"/>
</dbReference>
<dbReference type="AlphaFoldDB" id="A0A8H7EG19"/>
<dbReference type="GeneID" id="62202389"/>
<dbReference type="GO" id="GO:0000293">
    <property type="term" value="F:ferric-chelate reductase activity"/>
    <property type="evidence" value="ECO:0007669"/>
    <property type="project" value="TreeGrafter"/>
</dbReference>
<dbReference type="SUPFAM" id="SSF52343">
    <property type="entry name" value="Ferredoxin reductase-like, C-terminal NADP-linked domain"/>
    <property type="match status" value="1"/>
</dbReference>
<comment type="caution">
    <text evidence="10">The sequence shown here is derived from an EMBL/GenBank/DDBJ whole genome shotgun (WGS) entry which is preliminary data.</text>
</comment>
<evidence type="ECO:0000256" key="6">
    <source>
        <dbReference type="ARBA" id="ARBA00023136"/>
    </source>
</evidence>
<accession>A0A8H7EG19</accession>
<keyword evidence="11" id="KW-1185">Reference proteome</keyword>